<evidence type="ECO:0000256" key="10">
    <source>
        <dbReference type="ARBA" id="ARBA00023128"/>
    </source>
</evidence>
<evidence type="ECO:0000256" key="16">
    <source>
        <dbReference type="ARBA" id="ARBA00078262"/>
    </source>
</evidence>
<keyword evidence="21" id="KW-1185">Reference proteome</keyword>
<dbReference type="EMBL" id="KV453843">
    <property type="protein sequence ID" value="ODV88946.1"/>
    <property type="molecule type" value="Genomic_DNA"/>
</dbReference>
<dbReference type="GO" id="GO:0004124">
    <property type="term" value="F:cysteine synthase activity"/>
    <property type="evidence" value="ECO:0007669"/>
    <property type="project" value="UniProtKB-EC"/>
</dbReference>
<evidence type="ECO:0000256" key="12">
    <source>
        <dbReference type="ARBA" id="ARBA00047931"/>
    </source>
</evidence>
<evidence type="ECO:0000256" key="7">
    <source>
        <dbReference type="ARBA" id="ARBA00022679"/>
    </source>
</evidence>
<dbReference type="GO" id="GO:0005739">
    <property type="term" value="C:mitochondrion"/>
    <property type="evidence" value="ECO:0007669"/>
    <property type="project" value="UniProtKB-SubCell"/>
</dbReference>
<keyword evidence="10" id="KW-0496">Mitochondrion</keyword>
<evidence type="ECO:0000256" key="9">
    <source>
        <dbReference type="ARBA" id="ARBA00022946"/>
    </source>
</evidence>
<evidence type="ECO:0000256" key="8">
    <source>
        <dbReference type="ARBA" id="ARBA00022898"/>
    </source>
</evidence>
<accession>A0A1E4TB08</accession>
<keyword evidence="9" id="KW-0809">Transit peptide</keyword>
<dbReference type="InterPro" id="IPR001926">
    <property type="entry name" value="TrpB-like_PALP"/>
</dbReference>
<evidence type="ECO:0000259" key="19">
    <source>
        <dbReference type="Pfam" id="PF00291"/>
    </source>
</evidence>
<evidence type="ECO:0000256" key="1">
    <source>
        <dbReference type="ARBA" id="ARBA00001933"/>
    </source>
</evidence>
<evidence type="ECO:0000256" key="6">
    <source>
        <dbReference type="ARBA" id="ARBA00022605"/>
    </source>
</evidence>
<dbReference type="SUPFAM" id="SSF53686">
    <property type="entry name" value="Tryptophan synthase beta subunit-like PLP-dependent enzymes"/>
    <property type="match status" value="1"/>
</dbReference>
<dbReference type="EC" id="2.5.1.47" evidence="5"/>
<evidence type="ECO:0000256" key="17">
    <source>
        <dbReference type="ARBA" id="ARBA00079147"/>
    </source>
</evidence>
<organism evidence="20 21">
    <name type="scientific">Tortispora caseinolytica NRRL Y-17796</name>
    <dbReference type="NCBI Taxonomy" id="767744"/>
    <lineage>
        <taxon>Eukaryota</taxon>
        <taxon>Fungi</taxon>
        <taxon>Dikarya</taxon>
        <taxon>Ascomycota</taxon>
        <taxon>Saccharomycotina</taxon>
        <taxon>Trigonopsidomycetes</taxon>
        <taxon>Trigonopsidales</taxon>
        <taxon>Trigonopsidaceae</taxon>
        <taxon>Tortispora</taxon>
    </lineage>
</organism>
<dbReference type="AlphaFoldDB" id="A0A1E4TB08"/>
<comment type="cofactor">
    <cofactor evidence="1">
        <name>pyridoxal 5'-phosphate</name>
        <dbReference type="ChEBI" id="CHEBI:597326"/>
    </cofactor>
</comment>
<evidence type="ECO:0000256" key="13">
    <source>
        <dbReference type="ARBA" id="ARBA00050981"/>
    </source>
</evidence>
<comment type="catalytic activity">
    <reaction evidence="13">
        <text>O-succinyl-L-serine + hydrogen sulfide = L-cysteine + succinate</text>
        <dbReference type="Rhea" id="RHEA:53816"/>
        <dbReference type="ChEBI" id="CHEBI:29919"/>
        <dbReference type="ChEBI" id="CHEBI:30031"/>
        <dbReference type="ChEBI" id="CHEBI:35235"/>
        <dbReference type="ChEBI" id="CHEBI:136856"/>
    </reaction>
</comment>
<dbReference type="Proteomes" id="UP000095023">
    <property type="component" value="Unassembled WGS sequence"/>
</dbReference>
<evidence type="ECO:0000313" key="20">
    <source>
        <dbReference type="EMBL" id="ODV88946.1"/>
    </source>
</evidence>
<proteinExistence type="inferred from homology"/>
<comment type="function">
    <text evidence="14">Catalyzes the conversion of O-succinyl-L-serine into cysteine, the last step in the cysteine biosynthesis pathway. Can also use O-acetyl-L-serine.</text>
</comment>
<evidence type="ECO:0000256" key="3">
    <source>
        <dbReference type="ARBA" id="ARBA00004962"/>
    </source>
</evidence>
<gene>
    <name evidence="20" type="ORF">CANCADRAFT_131213</name>
</gene>
<evidence type="ECO:0000256" key="11">
    <source>
        <dbReference type="ARBA" id="ARBA00023192"/>
    </source>
</evidence>
<keyword evidence="7" id="KW-0808">Transferase</keyword>
<comment type="catalytic activity">
    <reaction evidence="12">
        <text>O-acetyl-L-serine + hydrogen sulfide = L-cysteine + acetate</text>
        <dbReference type="Rhea" id="RHEA:14829"/>
        <dbReference type="ChEBI" id="CHEBI:29919"/>
        <dbReference type="ChEBI" id="CHEBI:30089"/>
        <dbReference type="ChEBI" id="CHEBI:35235"/>
        <dbReference type="ChEBI" id="CHEBI:58340"/>
        <dbReference type="EC" id="2.5.1.47"/>
    </reaction>
</comment>
<dbReference type="OrthoDB" id="10259545at2759"/>
<protein>
    <recommendedName>
        <fullName evidence="15">Cysteine synthase 1</fullName>
        <ecNumber evidence="5">2.5.1.47</ecNumber>
    </recommendedName>
    <alternativeName>
        <fullName evidence="16">O-acetylserine (thiol)-lyase 1</fullName>
    </alternativeName>
    <alternativeName>
        <fullName evidence="17">O-acetylserine sulfhydrylase 1</fullName>
    </alternativeName>
    <alternativeName>
        <fullName evidence="18">O-succinylserine sulfhydrylase</fullName>
    </alternativeName>
</protein>
<dbReference type="InterPro" id="IPR001216">
    <property type="entry name" value="P-phosphate_BS"/>
</dbReference>
<dbReference type="CDD" id="cd01561">
    <property type="entry name" value="CBS_like"/>
    <property type="match status" value="1"/>
</dbReference>
<evidence type="ECO:0000256" key="5">
    <source>
        <dbReference type="ARBA" id="ARBA00012681"/>
    </source>
</evidence>
<dbReference type="Pfam" id="PF00291">
    <property type="entry name" value="PALP"/>
    <property type="match status" value="1"/>
</dbReference>
<dbReference type="InterPro" id="IPR050214">
    <property type="entry name" value="Cys_Synth/Cystath_Beta-Synth"/>
</dbReference>
<evidence type="ECO:0000256" key="18">
    <source>
        <dbReference type="ARBA" id="ARBA00081847"/>
    </source>
</evidence>
<evidence type="ECO:0000256" key="2">
    <source>
        <dbReference type="ARBA" id="ARBA00004173"/>
    </source>
</evidence>
<evidence type="ECO:0000313" key="21">
    <source>
        <dbReference type="Proteomes" id="UP000095023"/>
    </source>
</evidence>
<comment type="subcellular location">
    <subcellularLocation>
        <location evidence="2">Mitochondrion</location>
    </subcellularLocation>
</comment>
<name>A0A1E4TB08_9ASCO</name>
<dbReference type="FunFam" id="3.40.50.1100:FF:000011">
    <property type="entry name" value="Cysteine synthase (o-acetylserine)"/>
    <property type="match status" value="1"/>
</dbReference>
<sequence>MRVTQYVLRNIKTALSNDSVRHGLLETVGATPLVRLHGISEETGCEILAKAEQLNPGGSVKDRAALYMIRQAETDGKLQRGGVVVEGTAGNTGIGLAHICKARGYKCVIYMPDTQSQGKINTLRFLGAEVHPVPAVPYDNPENFNHQAKRHGESLKNAVWTDQFDNLANRQAHIETTGPEIWAQTNGKIDAFVCATGTGGSLAGVTSYLKDISRGKTQCYLADPPGSVLYTYITSGGKLIERSGSSITEGIGQGRVTNNLAQDIEKLDGALHIKDEDTIAMLFRILDEEGFDLGASSSLNVRAAYELAKKLGPGHTIVTLMCDGVGRYADRIFSKKWIQSKGLWDAIPEEYKHYLILD</sequence>
<keyword evidence="8" id="KW-0663">Pyridoxal phosphate</keyword>
<dbReference type="Gene3D" id="3.40.50.1100">
    <property type="match status" value="2"/>
</dbReference>
<dbReference type="PANTHER" id="PTHR10314">
    <property type="entry name" value="CYSTATHIONINE BETA-SYNTHASE"/>
    <property type="match status" value="1"/>
</dbReference>
<comment type="similarity">
    <text evidence="4">Belongs to the cysteine synthase/cystathionine beta-synthase family.</text>
</comment>
<feature type="domain" description="Tryptophan synthase beta chain-like PALP" evidence="19">
    <location>
        <begin position="26"/>
        <end position="323"/>
    </location>
</feature>
<evidence type="ECO:0000256" key="14">
    <source>
        <dbReference type="ARBA" id="ARBA00058228"/>
    </source>
</evidence>
<dbReference type="NCBIfam" id="NF007989">
    <property type="entry name" value="PRK10717.1"/>
    <property type="match status" value="1"/>
</dbReference>
<evidence type="ECO:0000256" key="4">
    <source>
        <dbReference type="ARBA" id="ARBA00007103"/>
    </source>
</evidence>
<comment type="pathway">
    <text evidence="3">Amino-acid biosynthesis; L-cysteine biosynthesis; L-cysteine from L-serine: step 2/2.</text>
</comment>
<keyword evidence="11" id="KW-0198">Cysteine biosynthesis</keyword>
<dbReference type="GO" id="GO:0006535">
    <property type="term" value="P:cysteine biosynthetic process from serine"/>
    <property type="evidence" value="ECO:0007669"/>
    <property type="project" value="InterPro"/>
</dbReference>
<reference evidence="21" key="1">
    <citation type="submission" date="2016-02" db="EMBL/GenBank/DDBJ databases">
        <title>Comparative genomics of biotechnologically important yeasts.</title>
        <authorList>
            <consortium name="DOE Joint Genome Institute"/>
            <person name="Riley R."/>
            <person name="Haridas S."/>
            <person name="Wolfe K.H."/>
            <person name="Lopes M.R."/>
            <person name="Hittinger C.T."/>
            <person name="Goker M."/>
            <person name="Salamov A."/>
            <person name="Wisecaver J."/>
            <person name="Long T.M."/>
            <person name="Aerts A.L."/>
            <person name="Barry K."/>
            <person name="Choi C."/>
            <person name="Clum A."/>
            <person name="Coughlan A.Y."/>
            <person name="Deshpande S."/>
            <person name="Douglass A.P."/>
            <person name="Hanson S.J."/>
            <person name="Klenk H.-P."/>
            <person name="Labutti K."/>
            <person name="Lapidus A."/>
            <person name="Lindquist E."/>
            <person name="Lipzen A."/>
            <person name="Meier-Kolthoff J.P."/>
            <person name="Ohm R.A."/>
            <person name="Otillar R.P."/>
            <person name="Pangilinan J."/>
            <person name="Peng Y."/>
            <person name="Rokas A."/>
            <person name="Rosa C.A."/>
            <person name="Scheuner C."/>
            <person name="Sibirny A.A."/>
            <person name="Slot J.C."/>
            <person name="Stielow J.B."/>
            <person name="Sun H."/>
            <person name="Kurtzman C.P."/>
            <person name="Blackwell M."/>
            <person name="Jeffries T.W."/>
            <person name="Grigoriev I.V."/>
        </authorList>
    </citation>
    <scope>NUCLEOTIDE SEQUENCE [LARGE SCALE GENOMIC DNA]</scope>
    <source>
        <strain evidence="21">NRRL Y-17796</strain>
    </source>
</reference>
<dbReference type="PROSITE" id="PS00901">
    <property type="entry name" value="CYS_SYNTHASE"/>
    <property type="match status" value="1"/>
</dbReference>
<keyword evidence="6" id="KW-0028">Amino-acid biosynthesis</keyword>
<dbReference type="InterPro" id="IPR036052">
    <property type="entry name" value="TrpB-like_PALP_sf"/>
</dbReference>
<evidence type="ECO:0000256" key="15">
    <source>
        <dbReference type="ARBA" id="ARBA00072087"/>
    </source>
</evidence>